<evidence type="ECO:0000313" key="2">
    <source>
        <dbReference type="Proteomes" id="UP000033618"/>
    </source>
</evidence>
<protein>
    <submittedName>
        <fullName evidence="1">Uncharacterized protein</fullName>
    </submittedName>
</protein>
<reference evidence="1 2" key="1">
    <citation type="submission" date="2015-03" db="EMBL/GenBank/DDBJ databases">
        <title>Draft Genome Sequence of Burkholderia andropogonis type strain ICMP2807, isolated from Sorghum bicolor.</title>
        <authorList>
            <person name="Lopes-Santos L."/>
            <person name="Castro D.B."/>
            <person name="Ottoboni L.M."/>
            <person name="Park D."/>
            <person name="Weirc B.S."/>
            <person name="Destefano S.A."/>
        </authorList>
    </citation>
    <scope>NUCLEOTIDE SEQUENCE [LARGE SCALE GENOMIC DNA]</scope>
    <source>
        <strain evidence="1 2">ICMP2807</strain>
    </source>
</reference>
<proteinExistence type="predicted"/>
<name>A0A0F5JTF4_9BURK</name>
<gene>
    <name evidence="1" type="ORF">WM40_26300</name>
</gene>
<organism evidence="1 2">
    <name type="scientific">Robbsia andropogonis</name>
    <dbReference type="NCBI Taxonomy" id="28092"/>
    <lineage>
        <taxon>Bacteria</taxon>
        <taxon>Pseudomonadati</taxon>
        <taxon>Pseudomonadota</taxon>
        <taxon>Betaproteobacteria</taxon>
        <taxon>Burkholderiales</taxon>
        <taxon>Burkholderiaceae</taxon>
        <taxon>Robbsia</taxon>
    </lineage>
</organism>
<accession>A0A0F5JTF4</accession>
<dbReference type="AlphaFoldDB" id="A0A0F5JTF4"/>
<dbReference type="PATRIC" id="fig|28092.6.peg.6209"/>
<dbReference type="EMBL" id="LAQU01000120">
    <property type="protein sequence ID" value="KKB60925.1"/>
    <property type="molecule type" value="Genomic_DNA"/>
</dbReference>
<dbReference type="Proteomes" id="UP000033618">
    <property type="component" value="Unassembled WGS sequence"/>
</dbReference>
<comment type="caution">
    <text evidence="1">The sequence shown here is derived from an EMBL/GenBank/DDBJ whole genome shotgun (WGS) entry which is preliminary data.</text>
</comment>
<evidence type="ECO:0000313" key="1">
    <source>
        <dbReference type="EMBL" id="KKB60925.1"/>
    </source>
</evidence>
<keyword evidence="2" id="KW-1185">Reference proteome</keyword>
<sequence length="90" mass="10386">MFRRIRQNLRVGLETRMICYEGAMNATHISKQFRGEAEPFAQVPNGTSRDLAKWIAENSARLDHSDLDVLFSVGRALYAAEAEQKWRDSW</sequence>